<organism evidence="1 2">
    <name type="scientific">Ceratodon purpureus</name>
    <name type="common">Fire moss</name>
    <name type="synonym">Dicranum purpureum</name>
    <dbReference type="NCBI Taxonomy" id="3225"/>
    <lineage>
        <taxon>Eukaryota</taxon>
        <taxon>Viridiplantae</taxon>
        <taxon>Streptophyta</taxon>
        <taxon>Embryophyta</taxon>
        <taxon>Bryophyta</taxon>
        <taxon>Bryophytina</taxon>
        <taxon>Bryopsida</taxon>
        <taxon>Dicranidae</taxon>
        <taxon>Pseudoditrichales</taxon>
        <taxon>Ditrichaceae</taxon>
        <taxon>Ceratodon</taxon>
    </lineage>
</organism>
<name>A0A8T0I0T9_CERPU</name>
<accession>A0A8T0I0T9</accession>
<evidence type="ECO:0000313" key="1">
    <source>
        <dbReference type="EMBL" id="KAG0576549.1"/>
    </source>
</evidence>
<protein>
    <submittedName>
        <fullName evidence="1">Uncharacterized protein</fullName>
    </submittedName>
</protein>
<dbReference type="AlphaFoldDB" id="A0A8T0I0T9"/>
<gene>
    <name evidence="1" type="ORF">KC19_5G089100</name>
</gene>
<reference evidence="1" key="1">
    <citation type="submission" date="2020-06" db="EMBL/GenBank/DDBJ databases">
        <title>WGS assembly of Ceratodon purpureus strain R40.</title>
        <authorList>
            <person name="Carey S.B."/>
            <person name="Jenkins J."/>
            <person name="Shu S."/>
            <person name="Lovell J.T."/>
            <person name="Sreedasyam A."/>
            <person name="Maumus F."/>
            <person name="Tiley G.P."/>
            <person name="Fernandez-Pozo N."/>
            <person name="Barry K."/>
            <person name="Chen C."/>
            <person name="Wang M."/>
            <person name="Lipzen A."/>
            <person name="Daum C."/>
            <person name="Saski C.A."/>
            <person name="Payton A.C."/>
            <person name="Mcbreen J.C."/>
            <person name="Conrad R.E."/>
            <person name="Kollar L.M."/>
            <person name="Olsson S."/>
            <person name="Huttunen S."/>
            <person name="Landis J.B."/>
            <person name="Wickett N.J."/>
            <person name="Johnson M.G."/>
            <person name="Rensing S.A."/>
            <person name="Grimwood J."/>
            <person name="Schmutz J."/>
            <person name="Mcdaniel S.F."/>
        </authorList>
    </citation>
    <scope>NUCLEOTIDE SEQUENCE</scope>
    <source>
        <strain evidence="1">R40</strain>
    </source>
</reference>
<proteinExistence type="predicted"/>
<evidence type="ECO:0000313" key="2">
    <source>
        <dbReference type="Proteomes" id="UP000822688"/>
    </source>
</evidence>
<comment type="caution">
    <text evidence="1">The sequence shown here is derived from an EMBL/GenBank/DDBJ whole genome shotgun (WGS) entry which is preliminary data.</text>
</comment>
<keyword evidence="2" id="KW-1185">Reference proteome</keyword>
<sequence>MILSVQEQPFMKPNTTDSRANLTFPSITEFQNAFILHDFHNFTLAFENDLEIIPVHKVEKYRLISNLMIITHSDAIEPSSFLELSDSDHLPHSVCTNDQ</sequence>
<dbReference type="Proteomes" id="UP000822688">
    <property type="component" value="Chromosome 5"/>
</dbReference>
<dbReference type="EMBL" id="CM026425">
    <property type="protein sequence ID" value="KAG0576549.1"/>
    <property type="molecule type" value="Genomic_DNA"/>
</dbReference>